<gene>
    <name evidence="1" type="ORF">HNP81_002631</name>
</gene>
<organism evidence="1 2">
    <name type="scientific">Peribacillus huizhouensis</name>
    <dbReference type="NCBI Taxonomy" id="1501239"/>
    <lineage>
        <taxon>Bacteria</taxon>
        <taxon>Bacillati</taxon>
        <taxon>Bacillota</taxon>
        <taxon>Bacilli</taxon>
        <taxon>Bacillales</taxon>
        <taxon>Bacillaceae</taxon>
        <taxon>Peribacillus</taxon>
    </lineage>
</organism>
<dbReference type="EMBL" id="JACJHX010000007">
    <property type="protein sequence ID" value="MBA9027341.1"/>
    <property type="molecule type" value="Genomic_DNA"/>
</dbReference>
<dbReference type="Proteomes" id="UP000626697">
    <property type="component" value="Unassembled WGS sequence"/>
</dbReference>
<proteinExistence type="predicted"/>
<accession>A0ABR6CR03</accession>
<comment type="caution">
    <text evidence="1">The sequence shown here is derived from an EMBL/GenBank/DDBJ whole genome shotgun (WGS) entry which is preliminary data.</text>
</comment>
<evidence type="ECO:0000313" key="1">
    <source>
        <dbReference type="EMBL" id="MBA9027341.1"/>
    </source>
</evidence>
<name>A0ABR6CR03_9BACI</name>
<dbReference type="RefSeq" id="WP_154664006.1">
    <property type="nucleotide sequence ID" value="NZ_JACJHX010000007.1"/>
</dbReference>
<reference evidence="1 2" key="1">
    <citation type="submission" date="2020-08" db="EMBL/GenBank/DDBJ databases">
        <title>Genomic Encyclopedia of Type Strains, Phase IV (KMG-IV): sequencing the most valuable type-strain genomes for metagenomic binning, comparative biology and taxonomic classification.</title>
        <authorList>
            <person name="Goeker M."/>
        </authorList>
    </citation>
    <scope>NUCLEOTIDE SEQUENCE [LARGE SCALE GENOMIC DNA]</scope>
    <source>
        <strain evidence="1 2">DSM 105481</strain>
    </source>
</reference>
<keyword evidence="2" id="KW-1185">Reference proteome</keyword>
<sequence>MKDYIFILDNQIEAEEIIIEASGMMDAFMKAKELQRKRKIDKKSNVNLLFKGISY</sequence>
<protein>
    <submittedName>
        <fullName evidence="1">Competence protein ComGF</fullName>
    </submittedName>
</protein>
<evidence type="ECO:0000313" key="2">
    <source>
        <dbReference type="Proteomes" id="UP000626697"/>
    </source>
</evidence>